<dbReference type="AlphaFoldDB" id="A0A183IAN2"/>
<gene>
    <name evidence="1" type="ORF">SBAD_LOCUS676</name>
</gene>
<evidence type="ECO:0000313" key="1">
    <source>
        <dbReference type="EMBL" id="VDO86967.1"/>
    </source>
</evidence>
<reference evidence="1 2" key="2">
    <citation type="submission" date="2018-11" db="EMBL/GenBank/DDBJ databases">
        <authorList>
            <consortium name="Pathogen Informatics"/>
        </authorList>
    </citation>
    <scope>NUCLEOTIDE SEQUENCE [LARGE SCALE GENOMIC DNA]</scope>
</reference>
<dbReference type="WBParaSite" id="SBAD_0000069901-mRNA-1">
    <property type="protein sequence ID" value="SBAD_0000069901-mRNA-1"/>
    <property type="gene ID" value="SBAD_0000069901"/>
</dbReference>
<sequence length="109" mass="12216">MMTRCRVHMIRETASVTRLGRQWMSLAPCRQGGFQTTPPFAVWVVIASFGSLTGNTTAERAAKSSVQTVRVSNVRYPTNNSTNQFVCVIVVLWSCSRSDRPWLSSFTLK</sequence>
<name>A0A183IAN2_9BILA</name>
<reference evidence="3" key="1">
    <citation type="submission" date="2016-06" db="UniProtKB">
        <authorList>
            <consortium name="WormBaseParasite"/>
        </authorList>
    </citation>
    <scope>IDENTIFICATION</scope>
</reference>
<dbReference type="EMBL" id="UZAM01002861">
    <property type="protein sequence ID" value="VDO86967.1"/>
    <property type="molecule type" value="Genomic_DNA"/>
</dbReference>
<dbReference type="Proteomes" id="UP000270296">
    <property type="component" value="Unassembled WGS sequence"/>
</dbReference>
<organism evidence="3">
    <name type="scientific">Soboliphyme baturini</name>
    <dbReference type="NCBI Taxonomy" id="241478"/>
    <lineage>
        <taxon>Eukaryota</taxon>
        <taxon>Metazoa</taxon>
        <taxon>Ecdysozoa</taxon>
        <taxon>Nematoda</taxon>
        <taxon>Enoplea</taxon>
        <taxon>Dorylaimia</taxon>
        <taxon>Dioctophymatida</taxon>
        <taxon>Dioctophymatoidea</taxon>
        <taxon>Soboliphymatidae</taxon>
        <taxon>Soboliphyme</taxon>
    </lineage>
</organism>
<keyword evidence="2" id="KW-1185">Reference proteome</keyword>
<proteinExistence type="predicted"/>
<evidence type="ECO:0000313" key="2">
    <source>
        <dbReference type="Proteomes" id="UP000270296"/>
    </source>
</evidence>
<evidence type="ECO:0000313" key="3">
    <source>
        <dbReference type="WBParaSite" id="SBAD_0000069901-mRNA-1"/>
    </source>
</evidence>
<protein>
    <submittedName>
        <fullName evidence="3">Secreted protein</fullName>
    </submittedName>
</protein>
<accession>A0A183IAN2</accession>